<dbReference type="OrthoDB" id="9798220at2"/>
<evidence type="ECO:0000313" key="2">
    <source>
        <dbReference type="Proteomes" id="UP000199475"/>
    </source>
</evidence>
<gene>
    <name evidence="1" type="ORF">SAMN04488242_0758</name>
</gene>
<sequence length="91" mass="9881">MPKREITPMQVPGEERAVLWLTAVGHLPKGTVVKAPGTLGPLMEYGVLEAITVDSGGVTTWLAEPHTWTDHGPRIRDAVRLAVDLEGWETA</sequence>
<organism evidence="1 2">
    <name type="scientific">Tessaracoccus oleiagri</name>
    <dbReference type="NCBI Taxonomy" id="686624"/>
    <lineage>
        <taxon>Bacteria</taxon>
        <taxon>Bacillati</taxon>
        <taxon>Actinomycetota</taxon>
        <taxon>Actinomycetes</taxon>
        <taxon>Propionibacteriales</taxon>
        <taxon>Propionibacteriaceae</taxon>
        <taxon>Tessaracoccus</taxon>
    </lineage>
</organism>
<proteinExistence type="predicted"/>
<dbReference type="RefSeq" id="WP_143008202.1">
    <property type="nucleotide sequence ID" value="NZ_FNGP01000001.1"/>
</dbReference>
<name>A0A1G9I739_9ACTN</name>
<dbReference type="Proteomes" id="UP000199475">
    <property type="component" value="Unassembled WGS sequence"/>
</dbReference>
<keyword evidence="2" id="KW-1185">Reference proteome</keyword>
<dbReference type="AlphaFoldDB" id="A0A1G9I739"/>
<evidence type="ECO:0000313" key="1">
    <source>
        <dbReference type="EMBL" id="SDL20886.1"/>
    </source>
</evidence>
<protein>
    <submittedName>
        <fullName evidence="1">Uncharacterized protein</fullName>
    </submittedName>
</protein>
<accession>A0A1G9I739</accession>
<dbReference type="STRING" id="686624.SAMN04488242_0758"/>
<reference evidence="1 2" key="1">
    <citation type="submission" date="2016-10" db="EMBL/GenBank/DDBJ databases">
        <authorList>
            <person name="de Groot N.N."/>
        </authorList>
    </citation>
    <scope>NUCLEOTIDE SEQUENCE [LARGE SCALE GENOMIC DNA]</scope>
    <source>
        <strain evidence="1 2">CGMCC 1.9159</strain>
    </source>
</reference>
<dbReference type="EMBL" id="FNGP01000001">
    <property type="protein sequence ID" value="SDL20886.1"/>
    <property type="molecule type" value="Genomic_DNA"/>
</dbReference>